<keyword evidence="2" id="KW-1185">Reference proteome</keyword>
<evidence type="ECO:0000313" key="1">
    <source>
        <dbReference type="EMBL" id="KLU03053.1"/>
    </source>
</evidence>
<dbReference type="Proteomes" id="UP000036367">
    <property type="component" value="Unassembled WGS sequence"/>
</dbReference>
<name>A0A0J1B948_RHOIS</name>
<protein>
    <submittedName>
        <fullName evidence="1">Uncharacterized protein</fullName>
    </submittedName>
</protein>
<comment type="caution">
    <text evidence="1">The sequence shown here is derived from an EMBL/GenBank/DDBJ whole genome shotgun (WGS) entry which is preliminary data.</text>
</comment>
<organism evidence="1 2">
    <name type="scientific">Rhodopirellula islandica</name>
    <dbReference type="NCBI Taxonomy" id="595434"/>
    <lineage>
        <taxon>Bacteria</taxon>
        <taxon>Pseudomonadati</taxon>
        <taxon>Planctomycetota</taxon>
        <taxon>Planctomycetia</taxon>
        <taxon>Pirellulales</taxon>
        <taxon>Pirellulaceae</taxon>
        <taxon>Rhodopirellula</taxon>
    </lineage>
</organism>
<dbReference type="PATRIC" id="fig|595434.4.peg.4575"/>
<dbReference type="EMBL" id="LECT01000041">
    <property type="protein sequence ID" value="KLU03053.1"/>
    <property type="molecule type" value="Genomic_DNA"/>
</dbReference>
<evidence type="ECO:0000313" key="2">
    <source>
        <dbReference type="Proteomes" id="UP000036367"/>
    </source>
</evidence>
<proteinExistence type="predicted"/>
<sequence length="42" mass="4719">MLESSRPDSPSVDWLSAVNTGVSRVSNWSPRQNSIFLMEIPQ</sequence>
<reference evidence="1" key="1">
    <citation type="submission" date="2015-05" db="EMBL/GenBank/DDBJ databases">
        <title>Permanent draft genome of Rhodopirellula islandicus K833.</title>
        <authorList>
            <person name="Kizina J."/>
            <person name="Richter M."/>
            <person name="Glockner F.O."/>
            <person name="Harder J."/>
        </authorList>
    </citation>
    <scope>NUCLEOTIDE SEQUENCE [LARGE SCALE GENOMIC DNA]</scope>
    <source>
        <strain evidence="1">K833</strain>
    </source>
</reference>
<gene>
    <name evidence="1" type="ORF">RISK_004819</name>
</gene>
<accession>A0A0J1B948</accession>
<dbReference type="AlphaFoldDB" id="A0A0J1B948"/>